<keyword evidence="5 12" id="KW-0963">Cytoplasm</keyword>
<dbReference type="NCBIfam" id="NF008692">
    <property type="entry name" value="PRK11713.1-5"/>
    <property type="match status" value="1"/>
</dbReference>
<organism evidence="15 16">
    <name type="scientific">Caproicibacterium amylolyticum</name>
    <dbReference type="NCBI Taxonomy" id="2766537"/>
    <lineage>
        <taxon>Bacteria</taxon>
        <taxon>Bacillati</taxon>
        <taxon>Bacillota</taxon>
        <taxon>Clostridia</taxon>
        <taxon>Eubacteriales</taxon>
        <taxon>Oscillospiraceae</taxon>
        <taxon>Caproicibacterium</taxon>
    </lineage>
</organism>
<evidence type="ECO:0000256" key="3">
    <source>
        <dbReference type="ARBA" id="ARBA00012328"/>
    </source>
</evidence>
<dbReference type="InterPro" id="IPR015947">
    <property type="entry name" value="PUA-like_sf"/>
</dbReference>
<dbReference type="GO" id="GO:0005737">
    <property type="term" value="C:cytoplasm"/>
    <property type="evidence" value="ECO:0007669"/>
    <property type="project" value="UniProtKB-SubCell"/>
</dbReference>
<dbReference type="InterPro" id="IPR046886">
    <property type="entry name" value="RsmE_MTase_dom"/>
</dbReference>
<dbReference type="EC" id="2.1.1.193" evidence="3 12"/>
<evidence type="ECO:0000256" key="12">
    <source>
        <dbReference type="PIRNR" id="PIRNR015601"/>
    </source>
</evidence>
<comment type="catalytic activity">
    <reaction evidence="11 12">
        <text>uridine(1498) in 16S rRNA + S-adenosyl-L-methionine = N(3)-methyluridine(1498) in 16S rRNA + S-adenosyl-L-homocysteine + H(+)</text>
        <dbReference type="Rhea" id="RHEA:42920"/>
        <dbReference type="Rhea" id="RHEA-COMP:10283"/>
        <dbReference type="Rhea" id="RHEA-COMP:10284"/>
        <dbReference type="ChEBI" id="CHEBI:15378"/>
        <dbReference type="ChEBI" id="CHEBI:57856"/>
        <dbReference type="ChEBI" id="CHEBI:59789"/>
        <dbReference type="ChEBI" id="CHEBI:65315"/>
        <dbReference type="ChEBI" id="CHEBI:74502"/>
        <dbReference type="EC" id="2.1.1.193"/>
    </reaction>
</comment>
<evidence type="ECO:0000256" key="9">
    <source>
        <dbReference type="ARBA" id="ARBA00022691"/>
    </source>
</evidence>
<dbReference type="InterPro" id="IPR029026">
    <property type="entry name" value="tRNA_m1G_MTases_N"/>
</dbReference>
<comment type="similarity">
    <text evidence="2 12">Belongs to the RNA methyltransferase RsmE family.</text>
</comment>
<evidence type="ECO:0000256" key="2">
    <source>
        <dbReference type="ARBA" id="ARBA00005528"/>
    </source>
</evidence>
<keyword evidence="6 12" id="KW-0698">rRNA processing</keyword>
<dbReference type="CDD" id="cd18084">
    <property type="entry name" value="RsmE-like"/>
    <property type="match status" value="1"/>
</dbReference>
<evidence type="ECO:0000256" key="5">
    <source>
        <dbReference type="ARBA" id="ARBA00022490"/>
    </source>
</evidence>
<dbReference type="Pfam" id="PF20260">
    <property type="entry name" value="PUA_4"/>
    <property type="match status" value="1"/>
</dbReference>
<dbReference type="AlphaFoldDB" id="A0A7G9WHP9"/>
<gene>
    <name evidence="15" type="ORF">H6X83_00640</name>
</gene>
<keyword evidence="9 12" id="KW-0949">S-adenosyl-L-methionine</keyword>
<evidence type="ECO:0000256" key="11">
    <source>
        <dbReference type="ARBA" id="ARBA00047944"/>
    </source>
</evidence>
<dbReference type="Pfam" id="PF04452">
    <property type="entry name" value="Methyltrans_RNA"/>
    <property type="match status" value="1"/>
</dbReference>
<dbReference type="InterPro" id="IPR046887">
    <property type="entry name" value="RsmE_PUA-like"/>
</dbReference>
<dbReference type="GO" id="GO:0070475">
    <property type="term" value="P:rRNA base methylation"/>
    <property type="evidence" value="ECO:0007669"/>
    <property type="project" value="TreeGrafter"/>
</dbReference>
<keyword evidence="16" id="KW-1185">Reference proteome</keyword>
<dbReference type="PANTHER" id="PTHR30027">
    <property type="entry name" value="RIBOSOMAL RNA SMALL SUBUNIT METHYLTRANSFERASE E"/>
    <property type="match status" value="1"/>
</dbReference>
<evidence type="ECO:0000256" key="7">
    <source>
        <dbReference type="ARBA" id="ARBA00022603"/>
    </source>
</evidence>
<feature type="domain" description="Ribosomal RNA small subunit methyltransferase E methyltransferase" evidence="13">
    <location>
        <begin position="72"/>
        <end position="232"/>
    </location>
</feature>
<keyword evidence="7 12" id="KW-0489">Methyltransferase</keyword>
<accession>A0A7G9WHP9</accession>
<evidence type="ECO:0000256" key="1">
    <source>
        <dbReference type="ARBA" id="ARBA00004496"/>
    </source>
</evidence>
<evidence type="ECO:0000259" key="13">
    <source>
        <dbReference type="Pfam" id="PF04452"/>
    </source>
</evidence>
<evidence type="ECO:0000256" key="8">
    <source>
        <dbReference type="ARBA" id="ARBA00022679"/>
    </source>
</evidence>
<name>A0A7G9WHP9_9FIRM</name>
<dbReference type="EMBL" id="CP060696">
    <property type="protein sequence ID" value="QNO18211.1"/>
    <property type="molecule type" value="Genomic_DNA"/>
</dbReference>
<dbReference type="RefSeq" id="WP_212507276.1">
    <property type="nucleotide sequence ID" value="NZ_CP060696.1"/>
</dbReference>
<comment type="subcellular location">
    <subcellularLocation>
        <location evidence="1 12">Cytoplasm</location>
    </subcellularLocation>
</comment>
<evidence type="ECO:0000256" key="6">
    <source>
        <dbReference type="ARBA" id="ARBA00022552"/>
    </source>
</evidence>
<dbReference type="SUPFAM" id="SSF88697">
    <property type="entry name" value="PUA domain-like"/>
    <property type="match status" value="1"/>
</dbReference>
<dbReference type="NCBIfam" id="TIGR00046">
    <property type="entry name" value="RsmE family RNA methyltransferase"/>
    <property type="match status" value="1"/>
</dbReference>
<comment type="function">
    <text evidence="10 12">Specifically methylates the N3 position of the uracil ring of uridine 1498 (m3U1498) in 16S rRNA. Acts on the fully assembled 30S ribosomal subunit.</text>
</comment>
<sequence length="238" mass="25758">MPRFFINTIPGEDTVISGEDGRHIAKSLRMQPGEVITLCDGQGHDYFGEITEISGETVGVHITEMQASKSEPSIKVTLCQGVPKSDKMDLIVQKAVELGVWRIVPTVTSRCISRPDEKSAHKKVQRWQKIAQEAAKQSGRGIIPQVTEFTALKQACKDASGKRVLFYEGGGERIPVVITELDTDITVYIGPEGGFAAEEVQLIQDAGGFAATLGPRILRTETAPLAALAAIMLVTNNL</sequence>
<dbReference type="KEGG" id="caml:H6X83_00640"/>
<evidence type="ECO:0000259" key="14">
    <source>
        <dbReference type="Pfam" id="PF20260"/>
    </source>
</evidence>
<dbReference type="Gene3D" id="3.40.1280.10">
    <property type="match status" value="1"/>
</dbReference>
<dbReference type="SUPFAM" id="SSF75217">
    <property type="entry name" value="alpha/beta knot"/>
    <property type="match status" value="1"/>
</dbReference>
<reference evidence="15 16" key="1">
    <citation type="submission" date="2020-08" db="EMBL/GenBank/DDBJ databases">
        <authorList>
            <person name="Ren C."/>
            <person name="Gu Y."/>
            <person name="Xu Y."/>
        </authorList>
    </citation>
    <scope>NUCLEOTIDE SEQUENCE [LARGE SCALE GENOMIC DNA]</scope>
    <source>
        <strain evidence="15 16">LBM18003</strain>
    </source>
</reference>
<proteinExistence type="inferred from homology"/>
<evidence type="ECO:0000313" key="15">
    <source>
        <dbReference type="EMBL" id="QNO18211.1"/>
    </source>
</evidence>
<evidence type="ECO:0000256" key="4">
    <source>
        <dbReference type="ARBA" id="ARBA00013673"/>
    </source>
</evidence>
<dbReference type="PIRSF" id="PIRSF015601">
    <property type="entry name" value="MTase_slr0722"/>
    <property type="match status" value="1"/>
</dbReference>
<dbReference type="GO" id="GO:0070042">
    <property type="term" value="F:rRNA (uridine-N3-)-methyltransferase activity"/>
    <property type="evidence" value="ECO:0007669"/>
    <property type="project" value="TreeGrafter"/>
</dbReference>
<keyword evidence="8 12" id="KW-0808">Transferase</keyword>
<dbReference type="PANTHER" id="PTHR30027:SF3">
    <property type="entry name" value="16S RRNA (URACIL(1498)-N(3))-METHYLTRANSFERASE"/>
    <property type="match status" value="1"/>
</dbReference>
<evidence type="ECO:0000313" key="16">
    <source>
        <dbReference type="Proteomes" id="UP000516046"/>
    </source>
</evidence>
<dbReference type="Proteomes" id="UP000516046">
    <property type="component" value="Chromosome"/>
</dbReference>
<protein>
    <recommendedName>
        <fullName evidence="4 12">Ribosomal RNA small subunit methyltransferase E</fullName>
        <ecNumber evidence="3 12">2.1.1.193</ecNumber>
    </recommendedName>
</protein>
<dbReference type="InterPro" id="IPR029028">
    <property type="entry name" value="Alpha/beta_knot_MTases"/>
</dbReference>
<feature type="domain" description="Ribosomal RNA small subunit methyltransferase E PUA-like" evidence="14">
    <location>
        <begin position="16"/>
        <end position="58"/>
    </location>
</feature>
<dbReference type="InterPro" id="IPR006700">
    <property type="entry name" value="RsmE"/>
</dbReference>
<evidence type="ECO:0000256" key="10">
    <source>
        <dbReference type="ARBA" id="ARBA00025699"/>
    </source>
</evidence>